<proteinExistence type="predicted"/>
<dbReference type="EMBL" id="VBSN01000028">
    <property type="protein sequence ID" value="KAA6439953.1"/>
    <property type="molecule type" value="Genomic_DNA"/>
</dbReference>
<keyword evidence="1" id="KW-0732">Signal</keyword>
<evidence type="ECO:0000256" key="1">
    <source>
        <dbReference type="SAM" id="SignalP"/>
    </source>
</evidence>
<evidence type="ECO:0008006" key="4">
    <source>
        <dbReference type="Google" id="ProtNLM"/>
    </source>
</evidence>
<evidence type="ECO:0000313" key="2">
    <source>
        <dbReference type="EMBL" id="KAA6439953.1"/>
    </source>
</evidence>
<evidence type="ECO:0000313" key="3">
    <source>
        <dbReference type="Proteomes" id="UP000323994"/>
    </source>
</evidence>
<accession>A0A5M8QZX5</accession>
<feature type="chain" id="PRO_5024393734" description="Secreted protein" evidence="1">
    <location>
        <begin position="22"/>
        <end position="69"/>
    </location>
</feature>
<reference evidence="2 3" key="1">
    <citation type="submission" date="2019-05" db="EMBL/GenBank/DDBJ databases">
        <authorList>
            <person name="Qu J.-H."/>
        </authorList>
    </citation>
    <scope>NUCLEOTIDE SEQUENCE [LARGE SCALE GENOMIC DNA]</scope>
    <source>
        <strain evidence="2 3">NS28</strain>
    </source>
</reference>
<comment type="caution">
    <text evidence="2">The sequence shown here is derived from an EMBL/GenBank/DDBJ whole genome shotgun (WGS) entry which is preliminary data.</text>
</comment>
<dbReference type="Proteomes" id="UP000323994">
    <property type="component" value="Unassembled WGS sequence"/>
</dbReference>
<feature type="signal peptide" evidence="1">
    <location>
        <begin position="1"/>
        <end position="21"/>
    </location>
</feature>
<protein>
    <recommendedName>
        <fullName evidence="4">Secreted protein</fullName>
    </recommendedName>
</protein>
<organism evidence="2 3">
    <name type="scientific">Dyadobacter flavalbus</name>
    <dbReference type="NCBI Taxonomy" id="2579942"/>
    <lineage>
        <taxon>Bacteria</taxon>
        <taxon>Pseudomonadati</taxon>
        <taxon>Bacteroidota</taxon>
        <taxon>Cytophagia</taxon>
        <taxon>Cytophagales</taxon>
        <taxon>Spirosomataceae</taxon>
        <taxon>Dyadobacter</taxon>
    </lineage>
</organism>
<keyword evidence="3" id="KW-1185">Reference proteome</keyword>
<name>A0A5M8QZX5_9BACT</name>
<dbReference type="OrthoDB" id="176168at2"/>
<dbReference type="RefSeq" id="WP_139011853.1">
    <property type="nucleotide sequence ID" value="NZ_VBSN01000028.1"/>
</dbReference>
<gene>
    <name evidence="2" type="ORF">FEM33_09630</name>
</gene>
<dbReference type="AlphaFoldDB" id="A0A5M8QZX5"/>
<sequence length="69" mass="7330">MSNFPSSLFCLLLRIPPFFFAQCMQWQEIHAGNRKGTAGKAGSCDPLKAGAINTSRAETGKPNSAGTVT</sequence>